<dbReference type="PANTHER" id="PTHR30212:SF2">
    <property type="entry name" value="PROTEIN YIIM"/>
    <property type="match status" value="1"/>
</dbReference>
<dbReference type="SUPFAM" id="SSF50800">
    <property type="entry name" value="PK beta-barrel domain-like"/>
    <property type="match status" value="1"/>
</dbReference>
<evidence type="ECO:0000313" key="2">
    <source>
        <dbReference type="EMBL" id="ANP27540.1"/>
    </source>
</evidence>
<dbReference type="PATRIC" id="fig|1630135.4.peg.990"/>
<name>A0A1B0ZHY8_9MICO</name>
<dbReference type="PANTHER" id="PTHR30212">
    <property type="entry name" value="PROTEIN YIIM"/>
    <property type="match status" value="1"/>
</dbReference>
<dbReference type="RefSeq" id="WP_065247728.1">
    <property type="nucleotide sequence ID" value="NZ_CP012117.1"/>
</dbReference>
<dbReference type="GO" id="GO:0003824">
    <property type="term" value="F:catalytic activity"/>
    <property type="evidence" value="ECO:0007669"/>
    <property type="project" value="InterPro"/>
</dbReference>
<dbReference type="GO" id="GO:0030170">
    <property type="term" value="F:pyridoxal phosphate binding"/>
    <property type="evidence" value="ECO:0007669"/>
    <property type="project" value="InterPro"/>
</dbReference>
<feature type="domain" description="MOSC" evidence="1">
    <location>
        <begin position="39"/>
        <end position="186"/>
    </location>
</feature>
<dbReference type="InterPro" id="IPR052353">
    <property type="entry name" value="Benzoxazolinone_Detox_Enz"/>
</dbReference>
<dbReference type="InterPro" id="IPR005302">
    <property type="entry name" value="MoCF_Sase_C"/>
</dbReference>
<dbReference type="Pfam" id="PF03473">
    <property type="entry name" value="MOSC"/>
    <property type="match status" value="1"/>
</dbReference>
<sequence length="257" mass="27605">MNVEPLSVTIADAPARVISTCTVDSLFHVEATGIRSGINKVPRPEGIKLLTHGVLGDVQGDTEHHGGLFKAVYAFARETREELARQEGFSGLPDGAFGENLVTEGIDTDEVVIGSRWRIGGAELEASVPRQPCKTFGVWMGRFADQAGLERRGPWGRRFTAYGKCGAYFRIVREGVVRPGDEIEVQSVPEHGVSIGEMFRGLAGAIDPASAKALLTWARDTETPVYTSMAKGCLAALQSADIAFEFPASLITDGRGN</sequence>
<protein>
    <recommendedName>
        <fullName evidence="1">MOSC domain-containing protein</fullName>
    </recommendedName>
</protein>
<dbReference type="GO" id="GO:0030151">
    <property type="term" value="F:molybdenum ion binding"/>
    <property type="evidence" value="ECO:0007669"/>
    <property type="project" value="InterPro"/>
</dbReference>
<dbReference type="AlphaFoldDB" id="A0A1B0ZHY8"/>
<accession>A0A1B0ZHY8</accession>
<evidence type="ECO:0000259" key="1">
    <source>
        <dbReference type="PROSITE" id="PS51340"/>
    </source>
</evidence>
<evidence type="ECO:0000313" key="3">
    <source>
        <dbReference type="Proteomes" id="UP000092596"/>
    </source>
</evidence>
<organism evidence="2 3">
    <name type="scientific">Dermabacter vaginalis</name>
    <dbReference type="NCBI Taxonomy" id="1630135"/>
    <lineage>
        <taxon>Bacteria</taxon>
        <taxon>Bacillati</taxon>
        <taxon>Actinomycetota</taxon>
        <taxon>Actinomycetes</taxon>
        <taxon>Micrococcales</taxon>
        <taxon>Dermabacteraceae</taxon>
        <taxon>Dermabacter</taxon>
    </lineage>
</organism>
<proteinExistence type="predicted"/>
<dbReference type="EMBL" id="CP012117">
    <property type="protein sequence ID" value="ANP27540.1"/>
    <property type="molecule type" value="Genomic_DNA"/>
</dbReference>
<dbReference type="KEGG" id="dva:DAD186_09900"/>
<dbReference type="PROSITE" id="PS51340">
    <property type="entry name" value="MOSC"/>
    <property type="match status" value="1"/>
</dbReference>
<reference evidence="2 3" key="1">
    <citation type="submission" date="2015-06" db="EMBL/GenBank/DDBJ databases">
        <title>Investigation of pathophysiology for high-risk pregnancy and development of treatment modality based on it.</title>
        <authorList>
            <person name="Kim B.-C."/>
            <person name="Lim S."/>
        </authorList>
    </citation>
    <scope>NUCLEOTIDE SEQUENCE [LARGE SCALE GENOMIC DNA]</scope>
    <source>
        <strain evidence="2 3">AD1-86</strain>
    </source>
</reference>
<gene>
    <name evidence="2" type="ORF">DAD186_09900</name>
</gene>
<dbReference type="Gene3D" id="2.40.33.20">
    <property type="entry name" value="PK beta-barrel domain-like"/>
    <property type="match status" value="1"/>
</dbReference>
<dbReference type="InterPro" id="IPR011037">
    <property type="entry name" value="Pyrv_Knase-like_insert_dom_sf"/>
</dbReference>
<dbReference type="STRING" id="1630135.DAD186_09900"/>
<dbReference type="Proteomes" id="UP000092596">
    <property type="component" value="Chromosome"/>
</dbReference>